<dbReference type="PANTHER" id="PTHR42028">
    <property type="entry name" value="CHROMOSOME 1, WHOLE GENOME SHOTGUN SEQUENCE"/>
    <property type="match status" value="1"/>
</dbReference>
<gene>
    <name evidence="5" type="ORF">PG994_003641</name>
</gene>
<name>A0ABR1W2H6_9PEZI</name>
<dbReference type="Proteomes" id="UP001480595">
    <property type="component" value="Unassembled WGS sequence"/>
</dbReference>
<dbReference type="GeneID" id="92088113"/>
<keyword evidence="2" id="KW-0472">Membrane</keyword>
<dbReference type="EMBL" id="JAQQWL010000004">
    <property type="protein sequence ID" value="KAK8076369.1"/>
    <property type="molecule type" value="Genomic_DNA"/>
</dbReference>
<dbReference type="PANTHER" id="PTHR42028:SF1">
    <property type="entry name" value="YALI0E30657P"/>
    <property type="match status" value="1"/>
</dbReference>
<evidence type="ECO:0000256" key="3">
    <source>
        <dbReference type="SAM" id="SignalP"/>
    </source>
</evidence>
<keyword evidence="6" id="KW-1185">Reference proteome</keyword>
<dbReference type="InterPro" id="IPR055561">
    <property type="entry name" value="DUF7137"/>
</dbReference>
<evidence type="ECO:0000256" key="1">
    <source>
        <dbReference type="SAM" id="MobiDB-lite"/>
    </source>
</evidence>
<feature type="compositionally biased region" description="Polar residues" evidence="1">
    <location>
        <begin position="90"/>
        <end position="100"/>
    </location>
</feature>
<keyword evidence="3" id="KW-0732">Signal</keyword>
<feature type="region of interest" description="Disordered" evidence="1">
    <location>
        <begin position="43"/>
        <end position="115"/>
    </location>
</feature>
<feature type="signal peptide" evidence="3">
    <location>
        <begin position="1"/>
        <end position="27"/>
    </location>
</feature>
<evidence type="ECO:0000313" key="5">
    <source>
        <dbReference type="EMBL" id="KAK8076369.1"/>
    </source>
</evidence>
<proteinExistence type="predicted"/>
<feature type="transmembrane region" description="Helical" evidence="2">
    <location>
        <begin position="253"/>
        <end position="273"/>
    </location>
</feature>
<evidence type="ECO:0000259" key="4">
    <source>
        <dbReference type="Pfam" id="PF23585"/>
    </source>
</evidence>
<protein>
    <recommendedName>
        <fullName evidence="4">DUF7137 domain-containing protein</fullName>
    </recommendedName>
</protein>
<comment type="caution">
    <text evidence="5">The sequence shown here is derived from an EMBL/GenBank/DDBJ whole genome shotgun (WGS) entry which is preliminary data.</text>
</comment>
<organism evidence="5 6">
    <name type="scientific">Apiospora phragmitis</name>
    <dbReference type="NCBI Taxonomy" id="2905665"/>
    <lineage>
        <taxon>Eukaryota</taxon>
        <taxon>Fungi</taxon>
        <taxon>Dikarya</taxon>
        <taxon>Ascomycota</taxon>
        <taxon>Pezizomycotina</taxon>
        <taxon>Sordariomycetes</taxon>
        <taxon>Xylariomycetidae</taxon>
        <taxon>Amphisphaeriales</taxon>
        <taxon>Apiosporaceae</taxon>
        <taxon>Apiospora</taxon>
    </lineage>
</organism>
<dbReference type="Pfam" id="PF23585">
    <property type="entry name" value="DUF7137"/>
    <property type="match status" value="1"/>
</dbReference>
<accession>A0ABR1W2H6</accession>
<dbReference type="RefSeq" id="XP_066719328.1">
    <property type="nucleotide sequence ID" value="XM_066855050.1"/>
</dbReference>
<keyword evidence="2" id="KW-1133">Transmembrane helix</keyword>
<keyword evidence="2" id="KW-0812">Transmembrane</keyword>
<feature type="chain" id="PRO_5045712641" description="DUF7137 domain-containing protein" evidence="3">
    <location>
        <begin position="28"/>
        <end position="279"/>
    </location>
</feature>
<feature type="compositionally biased region" description="Polar residues" evidence="1">
    <location>
        <begin position="62"/>
        <end position="81"/>
    </location>
</feature>
<reference evidence="5 6" key="1">
    <citation type="submission" date="2023-01" db="EMBL/GenBank/DDBJ databases">
        <title>Analysis of 21 Apiospora genomes using comparative genomics revels a genus with tremendous synthesis potential of carbohydrate active enzymes and secondary metabolites.</title>
        <authorList>
            <person name="Sorensen T."/>
        </authorList>
    </citation>
    <scope>NUCLEOTIDE SEQUENCE [LARGE SCALE GENOMIC DNA]</scope>
    <source>
        <strain evidence="5 6">CBS 135458</strain>
    </source>
</reference>
<evidence type="ECO:0000256" key="2">
    <source>
        <dbReference type="SAM" id="Phobius"/>
    </source>
</evidence>
<feature type="domain" description="DUF7137" evidence="4">
    <location>
        <begin position="107"/>
        <end position="242"/>
    </location>
</feature>
<sequence length="279" mass="29881">MRASMSFGQILTTAIAFLLLLPQHGRAGFLMSILLSYGKMNPPKTADPKSDAKPSATDKPAPSTTTGGDEPQTTNLNTGGITKSGDSKPTHTGNSTSPTHETFDPQDPAGGVSMLTPAPVLGTQLYRIGQTITWGWNYTSLQATPTAIDVLVSCSTASKTWTLTQNMTYETKGSYTWDTHSYAETAVQNQLLTAEYTLIIYDAESSVSATAEAGYLSTFDGFKFGLYKPQDYQPLNEWKCATCNGAASLDTKALGFAVSMSVITILSFTWFVAGFGQLL</sequence>
<evidence type="ECO:0000313" key="6">
    <source>
        <dbReference type="Proteomes" id="UP001480595"/>
    </source>
</evidence>